<evidence type="ECO:0000313" key="4">
    <source>
        <dbReference type="Proteomes" id="UP000324091"/>
    </source>
</evidence>
<organism evidence="3 4">
    <name type="scientific">Takifugu flavidus</name>
    <name type="common">sansaifugu</name>
    <dbReference type="NCBI Taxonomy" id="433684"/>
    <lineage>
        <taxon>Eukaryota</taxon>
        <taxon>Metazoa</taxon>
        <taxon>Chordata</taxon>
        <taxon>Craniata</taxon>
        <taxon>Vertebrata</taxon>
        <taxon>Euteleostomi</taxon>
        <taxon>Actinopterygii</taxon>
        <taxon>Neopterygii</taxon>
        <taxon>Teleostei</taxon>
        <taxon>Neoteleostei</taxon>
        <taxon>Acanthomorphata</taxon>
        <taxon>Eupercaria</taxon>
        <taxon>Tetraodontiformes</taxon>
        <taxon>Tetradontoidea</taxon>
        <taxon>Tetraodontidae</taxon>
        <taxon>Takifugu</taxon>
    </lineage>
</organism>
<sequence length="198" mass="21735">MCAGWFILAAPVLSSRSNLPSDLGCVTLATVHHRDIPEHRRTQEGRPGGCSVISLVNSNEGGCRVGTTQSLVPFVGPPSSPIQRAPEGWYWPSGSPRREGGGGGRTGRLKKARYLYLIVAMEGRGEERRGEGREEEREGKRRGGKRRGEEGREEEGRGGENRGEESRGEERGGEGRGEERRGEEGRIEERGGEERRGE</sequence>
<evidence type="ECO:0000256" key="2">
    <source>
        <dbReference type="SAM" id="SignalP"/>
    </source>
</evidence>
<proteinExistence type="predicted"/>
<gene>
    <name evidence="3" type="ORF">D4764_22G0004190</name>
</gene>
<comment type="caution">
    <text evidence="3">The sequence shown here is derived from an EMBL/GenBank/DDBJ whole genome shotgun (WGS) entry which is preliminary data.</text>
</comment>
<dbReference type="AlphaFoldDB" id="A0A5C6NBE2"/>
<evidence type="ECO:0000313" key="3">
    <source>
        <dbReference type="EMBL" id="TWW64772.1"/>
    </source>
</evidence>
<feature type="signal peptide" evidence="2">
    <location>
        <begin position="1"/>
        <end position="17"/>
    </location>
</feature>
<protein>
    <submittedName>
        <fullName evidence="3">Uncharacterized protein</fullName>
    </submittedName>
</protein>
<accession>A0A5C6NBE2</accession>
<feature type="chain" id="PRO_5023070245" evidence="2">
    <location>
        <begin position="18"/>
        <end position="198"/>
    </location>
</feature>
<feature type="region of interest" description="Disordered" evidence="1">
    <location>
        <begin position="124"/>
        <end position="198"/>
    </location>
</feature>
<feature type="region of interest" description="Disordered" evidence="1">
    <location>
        <begin position="74"/>
        <end position="107"/>
    </location>
</feature>
<dbReference type="EMBL" id="RHFK02000015">
    <property type="protein sequence ID" value="TWW64772.1"/>
    <property type="molecule type" value="Genomic_DNA"/>
</dbReference>
<keyword evidence="4" id="KW-1185">Reference proteome</keyword>
<keyword evidence="2" id="KW-0732">Signal</keyword>
<name>A0A5C6NBE2_9TELE</name>
<dbReference type="Proteomes" id="UP000324091">
    <property type="component" value="Chromosome 22"/>
</dbReference>
<evidence type="ECO:0000256" key="1">
    <source>
        <dbReference type="SAM" id="MobiDB-lite"/>
    </source>
</evidence>
<reference evidence="3 4" key="1">
    <citation type="submission" date="2019-04" db="EMBL/GenBank/DDBJ databases">
        <title>Chromosome genome assembly for Takifugu flavidus.</title>
        <authorList>
            <person name="Xiao S."/>
        </authorList>
    </citation>
    <scope>NUCLEOTIDE SEQUENCE [LARGE SCALE GENOMIC DNA]</scope>
    <source>
        <strain evidence="3">HTHZ2018</strain>
        <tissue evidence="3">Muscle</tissue>
    </source>
</reference>